<protein>
    <submittedName>
        <fullName evidence="1">Uncharacterized protein</fullName>
    </submittedName>
</protein>
<reference evidence="1" key="1">
    <citation type="submission" date="2022-02" db="EMBL/GenBank/DDBJ databases">
        <title>Plant Genome Project.</title>
        <authorList>
            <person name="Zhang R.-G."/>
        </authorList>
    </citation>
    <scope>NUCLEOTIDE SEQUENCE</scope>
    <source>
        <strain evidence="1">AT1</strain>
    </source>
</reference>
<organism evidence="1 2">
    <name type="scientific">Rhododendron molle</name>
    <name type="common">Chinese azalea</name>
    <name type="synonym">Azalea mollis</name>
    <dbReference type="NCBI Taxonomy" id="49168"/>
    <lineage>
        <taxon>Eukaryota</taxon>
        <taxon>Viridiplantae</taxon>
        <taxon>Streptophyta</taxon>
        <taxon>Embryophyta</taxon>
        <taxon>Tracheophyta</taxon>
        <taxon>Spermatophyta</taxon>
        <taxon>Magnoliopsida</taxon>
        <taxon>eudicotyledons</taxon>
        <taxon>Gunneridae</taxon>
        <taxon>Pentapetalae</taxon>
        <taxon>asterids</taxon>
        <taxon>Ericales</taxon>
        <taxon>Ericaceae</taxon>
        <taxon>Ericoideae</taxon>
        <taxon>Rhodoreae</taxon>
        <taxon>Rhododendron</taxon>
    </lineage>
</organism>
<proteinExistence type="predicted"/>
<gene>
    <name evidence="1" type="ORF">RHMOL_Rhmol10G0060200</name>
</gene>
<evidence type="ECO:0000313" key="2">
    <source>
        <dbReference type="Proteomes" id="UP001062846"/>
    </source>
</evidence>
<comment type="caution">
    <text evidence="1">The sequence shown here is derived from an EMBL/GenBank/DDBJ whole genome shotgun (WGS) entry which is preliminary data.</text>
</comment>
<dbReference type="EMBL" id="CM046397">
    <property type="protein sequence ID" value="KAI8534068.1"/>
    <property type="molecule type" value="Genomic_DNA"/>
</dbReference>
<sequence length="355" mass="39393">MILLQSHSRYLLEILSNRVQNVEKGVELDCNWVEFGDIRYHIQASIKSPHLLLLSVSLPTPPPETVFFGGLPLGAIEAVKAAYGPVIQILDPPRDGFNLTVKLNLTKLPPDEETKTSLLVKIASLREVVMGAPLRVMLKHLASRTVAPDMDGLVALVHRPTESFFLVPQAEKVTVVFPMRFKDSIDTVLATSFLQEFVEARRTAGLVNAPPCSWSPSPPLELKGAAVEALFANAGFVSFVLFPRHVEGIKLDKTVWNLSTFHAYVNYHVKVIQMFCLIQIYGANFQIVLRRIHAHSNEAACGVPDSGRTLICVYVCILFQALDRAKPDKEKAKKTGQSRSFKRLSLKEARSGLKS</sequence>
<evidence type="ECO:0000313" key="1">
    <source>
        <dbReference type="EMBL" id="KAI8534068.1"/>
    </source>
</evidence>
<accession>A0ACC0M0Y1</accession>
<name>A0ACC0M0Y1_RHOML</name>
<dbReference type="Proteomes" id="UP001062846">
    <property type="component" value="Chromosome 10"/>
</dbReference>
<keyword evidence="2" id="KW-1185">Reference proteome</keyword>